<name>A0A0C3CF27_HEBCY</name>
<proteinExistence type="predicted"/>
<dbReference type="Gene3D" id="3.80.10.10">
    <property type="entry name" value="Ribonuclease Inhibitor"/>
    <property type="match status" value="1"/>
</dbReference>
<gene>
    <name evidence="2" type="ORF">M413DRAFT_439060</name>
</gene>
<organism evidence="2 3">
    <name type="scientific">Hebeloma cylindrosporum</name>
    <dbReference type="NCBI Taxonomy" id="76867"/>
    <lineage>
        <taxon>Eukaryota</taxon>
        <taxon>Fungi</taxon>
        <taxon>Dikarya</taxon>
        <taxon>Basidiomycota</taxon>
        <taxon>Agaricomycotina</taxon>
        <taxon>Agaricomycetes</taxon>
        <taxon>Agaricomycetidae</taxon>
        <taxon>Agaricales</taxon>
        <taxon>Agaricineae</taxon>
        <taxon>Hymenogastraceae</taxon>
        <taxon>Hebeloma</taxon>
    </lineage>
</organism>
<dbReference type="HOGENOM" id="CLU_018544_14_1_1"/>
<dbReference type="InterPro" id="IPR032675">
    <property type="entry name" value="LRR_dom_sf"/>
</dbReference>
<dbReference type="EMBL" id="KN831769">
    <property type="protein sequence ID" value="KIM47375.1"/>
    <property type="molecule type" value="Genomic_DNA"/>
</dbReference>
<evidence type="ECO:0000313" key="2">
    <source>
        <dbReference type="EMBL" id="KIM47375.1"/>
    </source>
</evidence>
<dbReference type="Gene3D" id="1.20.1280.50">
    <property type="match status" value="1"/>
</dbReference>
<dbReference type="AlphaFoldDB" id="A0A0C3CF27"/>
<dbReference type="OrthoDB" id="2269034at2759"/>
<protein>
    <submittedName>
        <fullName evidence="2">Uncharacterized protein</fullName>
    </submittedName>
</protein>
<keyword evidence="3" id="KW-1185">Reference proteome</keyword>
<keyword evidence="1" id="KW-0175">Coiled coil</keyword>
<dbReference type="SUPFAM" id="SSF52047">
    <property type="entry name" value="RNI-like"/>
    <property type="match status" value="1"/>
</dbReference>
<evidence type="ECO:0000256" key="1">
    <source>
        <dbReference type="SAM" id="Coils"/>
    </source>
</evidence>
<evidence type="ECO:0000313" key="3">
    <source>
        <dbReference type="Proteomes" id="UP000053424"/>
    </source>
</evidence>
<accession>A0A0C3CF27</accession>
<sequence>MVARYRPKRCTAVVDDKRCAACSEDIKLEQEINELEIQIQKIQSRRRALRTAMNENHDPLIHKFPPEIASHIFMQYSPPRLYPGRNNPLYLGAVCQKWRQLAWATPELWTSLRIAPRTEFATNLCDDLPQLVNEWLERSASLPLAISVHGHRGWTEDRVDIVNKHSARWYDIEFDIPGPLLPRFSGSSQVNILRRLTLAQPFSPSHLSPLSRFSMKSTPSPIDLMLRAVRLPHIDIIWNDLTMASVDNIGVDDCLELIRRSPHLRTLALKSINPSTPSDVFPIPAARIVHPRLHSLQLNMLREETIVTILDSLCLPSLEQFIHHFSPFPLDSMIAFVAPSRLKIFKIGIGMVDYRQLITFLSQLSSLEFLELRTFNELPPRDELFTLLCTSAQSPLYLPHLRSLEFVCENDFFWESLPQIFSPTRWKSLRVKVSTRVLERLKDREIAKRLLKLVDSEGIDLSIINHSKKIDLLRDERLPSNTYS</sequence>
<reference evidence="3" key="2">
    <citation type="submission" date="2015-01" db="EMBL/GenBank/DDBJ databases">
        <title>Evolutionary Origins and Diversification of the Mycorrhizal Mutualists.</title>
        <authorList>
            <consortium name="DOE Joint Genome Institute"/>
            <consortium name="Mycorrhizal Genomics Consortium"/>
            <person name="Kohler A."/>
            <person name="Kuo A."/>
            <person name="Nagy L.G."/>
            <person name="Floudas D."/>
            <person name="Copeland A."/>
            <person name="Barry K.W."/>
            <person name="Cichocki N."/>
            <person name="Veneault-Fourrey C."/>
            <person name="LaButti K."/>
            <person name="Lindquist E.A."/>
            <person name="Lipzen A."/>
            <person name="Lundell T."/>
            <person name="Morin E."/>
            <person name="Murat C."/>
            <person name="Riley R."/>
            <person name="Ohm R."/>
            <person name="Sun H."/>
            <person name="Tunlid A."/>
            <person name="Henrissat B."/>
            <person name="Grigoriev I.V."/>
            <person name="Hibbett D.S."/>
            <person name="Martin F."/>
        </authorList>
    </citation>
    <scope>NUCLEOTIDE SEQUENCE [LARGE SCALE GENOMIC DNA]</scope>
    <source>
        <strain evidence="3">h7</strain>
    </source>
</reference>
<dbReference type="Proteomes" id="UP000053424">
    <property type="component" value="Unassembled WGS sequence"/>
</dbReference>
<feature type="coiled-coil region" evidence="1">
    <location>
        <begin position="25"/>
        <end position="52"/>
    </location>
</feature>
<reference evidence="2 3" key="1">
    <citation type="submission" date="2014-04" db="EMBL/GenBank/DDBJ databases">
        <authorList>
            <consortium name="DOE Joint Genome Institute"/>
            <person name="Kuo A."/>
            <person name="Gay G."/>
            <person name="Dore J."/>
            <person name="Kohler A."/>
            <person name="Nagy L.G."/>
            <person name="Floudas D."/>
            <person name="Copeland A."/>
            <person name="Barry K.W."/>
            <person name="Cichocki N."/>
            <person name="Veneault-Fourrey C."/>
            <person name="LaButti K."/>
            <person name="Lindquist E.A."/>
            <person name="Lipzen A."/>
            <person name="Lundell T."/>
            <person name="Morin E."/>
            <person name="Murat C."/>
            <person name="Sun H."/>
            <person name="Tunlid A."/>
            <person name="Henrissat B."/>
            <person name="Grigoriev I.V."/>
            <person name="Hibbett D.S."/>
            <person name="Martin F."/>
            <person name="Nordberg H.P."/>
            <person name="Cantor M.N."/>
            <person name="Hua S.X."/>
        </authorList>
    </citation>
    <scope>NUCLEOTIDE SEQUENCE [LARGE SCALE GENOMIC DNA]</scope>
    <source>
        <strain evidence="3">h7</strain>
    </source>
</reference>